<dbReference type="EMBL" id="JAVHJO010000006">
    <property type="protein sequence ID" value="KAK6539217.1"/>
    <property type="molecule type" value="Genomic_DNA"/>
</dbReference>
<evidence type="ECO:0000256" key="1">
    <source>
        <dbReference type="SAM" id="SignalP"/>
    </source>
</evidence>
<gene>
    <name evidence="2" type="ORF">TWF694_009458</name>
</gene>
<dbReference type="AlphaFoldDB" id="A0AAV9XC08"/>
<keyword evidence="3" id="KW-1185">Reference proteome</keyword>
<keyword evidence="1" id="KW-0732">Signal</keyword>
<proteinExistence type="predicted"/>
<evidence type="ECO:0000313" key="2">
    <source>
        <dbReference type="EMBL" id="KAK6539217.1"/>
    </source>
</evidence>
<evidence type="ECO:0000313" key="3">
    <source>
        <dbReference type="Proteomes" id="UP001365542"/>
    </source>
</evidence>
<reference evidence="2 3" key="1">
    <citation type="submission" date="2019-10" db="EMBL/GenBank/DDBJ databases">
        <authorList>
            <person name="Palmer J.M."/>
        </authorList>
    </citation>
    <scope>NUCLEOTIDE SEQUENCE [LARGE SCALE GENOMIC DNA]</scope>
    <source>
        <strain evidence="2 3">TWF694</strain>
    </source>
</reference>
<feature type="chain" id="PRO_5043844197" evidence="1">
    <location>
        <begin position="19"/>
        <end position="72"/>
    </location>
</feature>
<comment type="caution">
    <text evidence="2">The sequence shown here is derived from an EMBL/GenBank/DDBJ whole genome shotgun (WGS) entry which is preliminary data.</text>
</comment>
<sequence>MKVTSVIVSAAFVAATQALVAMNPAIMYSCQNPITEACEKLCVKCMPMDAPTIAIKACFEHVNFDRLCIPKA</sequence>
<dbReference type="Proteomes" id="UP001365542">
    <property type="component" value="Unassembled WGS sequence"/>
</dbReference>
<organism evidence="2 3">
    <name type="scientific">Orbilia ellipsospora</name>
    <dbReference type="NCBI Taxonomy" id="2528407"/>
    <lineage>
        <taxon>Eukaryota</taxon>
        <taxon>Fungi</taxon>
        <taxon>Dikarya</taxon>
        <taxon>Ascomycota</taxon>
        <taxon>Pezizomycotina</taxon>
        <taxon>Orbiliomycetes</taxon>
        <taxon>Orbiliales</taxon>
        <taxon>Orbiliaceae</taxon>
        <taxon>Orbilia</taxon>
    </lineage>
</organism>
<feature type="signal peptide" evidence="1">
    <location>
        <begin position="1"/>
        <end position="18"/>
    </location>
</feature>
<protein>
    <submittedName>
        <fullName evidence="2">Uncharacterized protein</fullName>
    </submittedName>
</protein>
<accession>A0AAV9XC08</accession>
<name>A0AAV9XC08_9PEZI</name>
<dbReference type="PROSITE" id="PS51257">
    <property type="entry name" value="PROKAR_LIPOPROTEIN"/>
    <property type="match status" value="1"/>
</dbReference>